<dbReference type="InterPro" id="IPR024787">
    <property type="entry name" value="EcsC"/>
</dbReference>
<evidence type="ECO:0000313" key="2">
    <source>
        <dbReference type="Proteomes" id="UP000557899"/>
    </source>
</evidence>
<evidence type="ECO:0000313" key="1">
    <source>
        <dbReference type="EMBL" id="NLA54710.1"/>
    </source>
</evidence>
<organism evidence="1 2">
    <name type="scientific">Corynebacterium humireducens</name>
    <dbReference type="NCBI Taxonomy" id="1223514"/>
    <lineage>
        <taxon>Bacteria</taxon>
        <taxon>Bacillati</taxon>
        <taxon>Actinomycetota</taxon>
        <taxon>Actinomycetes</taxon>
        <taxon>Mycobacteriales</taxon>
        <taxon>Corynebacteriaceae</taxon>
        <taxon>Corynebacterium</taxon>
    </lineage>
</organism>
<accession>A0A7X6SV24</accession>
<dbReference type="Proteomes" id="UP000557899">
    <property type="component" value="Unassembled WGS sequence"/>
</dbReference>
<reference evidence="1 2" key="1">
    <citation type="journal article" date="2020" name="Biotechnol. Biofuels">
        <title>New insights from the biogas microbiome by comprehensive genome-resolved metagenomics of nearly 1600 species originating from multiple anaerobic digesters.</title>
        <authorList>
            <person name="Campanaro S."/>
            <person name="Treu L."/>
            <person name="Rodriguez-R L.M."/>
            <person name="Kovalovszki A."/>
            <person name="Ziels R.M."/>
            <person name="Maus I."/>
            <person name="Zhu X."/>
            <person name="Kougias P.G."/>
            <person name="Basile A."/>
            <person name="Luo G."/>
            <person name="Schluter A."/>
            <person name="Konstantinidis K.T."/>
            <person name="Angelidaki I."/>
        </authorList>
    </citation>
    <scope>NUCLEOTIDE SEQUENCE [LARGE SCALE GENOMIC DNA]</scope>
    <source>
        <strain evidence="1">AS15tlH2ME_198</strain>
    </source>
</reference>
<comment type="caution">
    <text evidence="1">The sequence shown here is derived from an EMBL/GenBank/DDBJ whole genome shotgun (WGS) entry which is preliminary data.</text>
</comment>
<dbReference type="AlphaFoldDB" id="A0A7X6SV24"/>
<sequence>MNNAATYGSDMSPYEEKAWADLQEYWQKKAERRTLPPAVRNAANAAGNKVGNTASSARNFVSSKTPTVLKDAGGAAVDLTLEPTLKAVVGLLERVTETIQEFSDPSNVLAFHQDKGRPVTTIADLQALDLEDLDSFTKGSVWRWRSTGLVEGGAIGALTFIPVGGSIAAIGLDLVVMHALTTAVATQAAYAYGIDPTTDAGQEHVNRMLRKAWAAQAPKAGTVKSAKNAFVMGQGRVNWSQRFRSDHRIAAAVEKLLKQVNPGQHVPIQKVVTKMPYLGAVTAAGVNSTVLASMAKNSIHYSRTMHLATKHGLALPANLK</sequence>
<dbReference type="Pfam" id="PF12787">
    <property type="entry name" value="EcsC"/>
    <property type="match status" value="1"/>
</dbReference>
<name>A0A7X6SV24_9CORY</name>
<dbReference type="EMBL" id="JAAZHI010000003">
    <property type="protein sequence ID" value="NLA54710.1"/>
    <property type="molecule type" value="Genomic_DNA"/>
</dbReference>
<gene>
    <name evidence="1" type="ORF">GX859_00190</name>
</gene>
<protein>
    <submittedName>
        <fullName evidence="1">EcsC family protein</fullName>
    </submittedName>
</protein>
<proteinExistence type="predicted"/>